<proteinExistence type="inferred from homology"/>
<evidence type="ECO:0000259" key="8">
    <source>
        <dbReference type="Pfam" id="PF01232"/>
    </source>
</evidence>
<evidence type="ECO:0000313" key="11">
    <source>
        <dbReference type="Proteomes" id="UP000547209"/>
    </source>
</evidence>
<dbReference type="GO" id="GO:0005829">
    <property type="term" value="C:cytosol"/>
    <property type="evidence" value="ECO:0007669"/>
    <property type="project" value="TreeGrafter"/>
</dbReference>
<dbReference type="Gene3D" id="1.10.1040.10">
    <property type="entry name" value="N-(1-d-carboxylethyl)-l-norvaline Dehydrogenase, domain 2"/>
    <property type="match status" value="1"/>
</dbReference>
<dbReference type="InterPro" id="IPR013118">
    <property type="entry name" value="Mannitol_DH_C"/>
</dbReference>
<evidence type="ECO:0000256" key="5">
    <source>
        <dbReference type="ARBA" id="ARBA00023027"/>
    </source>
</evidence>
<dbReference type="Pfam" id="PF01232">
    <property type="entry name" value="Mannitol_dh"/>
    <property type="match status" value="1"/>
</dbReference>
<dbReference type="InterPro" id="IPR023028">
    <property type="entry name" value="Mannitol_1_phos_5_DH"/>
</dbReference>
<keyword evidence="4 7" id="KW-0560">Oxidoreductase</keyword>
<dbReference type="GO" id="GO:0019592">
    <property type="term" value="P:mannitol catabolic process"/>
    <property type="evidence" value="ECO:0007669"/>
    <property type="project" value="TreeGrafter"/>
</dbReference>
<dbReference type="PRINTS" id="PR00084">
    <property type="entry name" value="MTLDHDRGNASE"/>
</dbReference>
<dbReference type="NCBIfam" id="NF002647">
    <property type="entry name" value="PRK02318.1-3"/>
    <property type="match status" value="1"/>
</dbReference>
<dbReference type="PROSITE" id="PS00974">
    <property type="entry name" value="MANNITOL_DHGENASE"/>
    <property type="match status" value="1"/>
</dbReference>
<reference evidence="10 11" key="1">
    <citation type="submission" date="2020-08" db="EMBL/GenBank/DDBJ databases">
        <title>Cohnella phylogeny.</title>
        <authorList>
            <person name="Dunlap C."/>
        </authorList>
    </citation>
    <scope>NUCLEOTIDE SEQUENCE [LARGE SCALE GENOMIC DNA]</scope>
    <source>
        <strain evidence="10 11">DSM 28246</strain>
    </source>
</reference>
<dbReference type="Gene3D" id="3.40.50.720">
    <property type="entry name" value="NAD(P)-binding Rossmann-like Domain"/>
    <property type="match status" value="1"/>
</dbReference>
<evidence type="ECO:0000256" key="2">
    <source>
        <dbReference type="ARBA" id="ARBA00012939"/>
    </source>
</evidence>
<evidence type="ECO:0000313" key="10">
    <source>
        <dbReference type="EMBL" id="MBB6671914.1"/>
    </source>
</evidence>
<dbReference type="InterPro" id="IPR008927">
    <property type="entry name" value="6-PGluconate_DH-like_C_sf"/>
</dbReference>
<evidence type="ECO:0000259" key="9">
    <source>
        <dbReference type="Pfam" id="PF08125"/>
    </source>
</evidence>
<keyword evidence="11" id="KW-1185">Reference proteome</keyword>
<keyword evidence="5 7" id="KW-0520">NAD</keyword>
<comment type="caution">
    <text evidence="10">The sequence shown here is derived from an EMBL/GenBank/DDBJ whole genome shotgun (WGS) entry which is preliminary data.</text>
</comment>
<name>A0A7X0RTJ4_9BACL</name>
<evidence type="ECO:0000256" key="1">
    <source>
        <dbReference type="ARBA" id="ARBA00006541"/>
    </source>
</evidence>
<dbReference type="NCBIfam" id="NF002646">
    <property type="entry name" value="PRK02318.1-2"/>
    <property type="match status" value="1"/>
</dbReference>
<dbReference type="Proteomes" id="UP000547209">
    <property type="component" value="Unassembled WGS sequence"/>
</dbReference>
<gene>
    <name evidence="7" type="primary">mtlD</name>
    <name evidence="10" type="ORF">H7C19_14585</name>
</gene>
<dbReference type="InterPro" id="IPR023027">
    <property type="entry name" value="Mannitol_DH_CS"/>
</dbReference>
<dbReference type="Pfam" id="PF08125">
    <property type="entry name" value="Mannitol_dh_C"/>
    <property type="match status" value="1"/>
</dbReference>
<organism evidence="10 11">
    <name type="scientific">Cohnella nanjingensis</name>
    <dbReference type="NCBI Taxonomy" id="1387779"/>
    <lineage>
        <taxon>Bacteria</taxon>
        <taxon>Bacillati</taxon>
        <taxon>Bacillota</taxon>
        <taxon>Bacilli</taxon>
        <taxon>Bacillales</taxon>
        <taxon>Paenibacillaceae</taxon>
        <taxon>Cohnella</taxon>
    </lineage>
</organism>
<protein>
    <recommendedName>
        <fullName evidence="3 7">Mannitol-1-phosphate 5-dehydrogenase</fullName>
        <ecNumber evidence="2 7">1.1.1.17</ecNumber>
    </recommendedName>
</protein>
<dbReference type="NCBIfam" id="NF002652">
    <property type="entry name" value="PRK02318.2-5"/>
    <property type="match status" value="1"/>
</dbReference>
<comment type="similarity">
    <text evidence="1 7">Belongs to the mannitol dehydrogenase family.</text>
</comment>
<dbReference type="SUPFAM" id="SSF51735">
    <property type="entry name" value="NAD(P)-binding Rossmann-fold domains"/>
    <property type="match status" value="1"/>
</dbReference>
<comment type="caution">
    <text evidence="7">Lacks conserved residue(s) required for the propagation of feature annotation.</text>
</comment>
<evidence type="ECO:0000256" key="7">
    <source>
        <dbReference type="HAMAP-Rule" id="MF_00196"/>
    </source>
</evidence>
<dbReference type="InterPro" id="IPR013131">
    <property type="entry name" value="Mannitol_DH_N"/>
</dbReference>
<dbReference type="HAMAP" id="MF_00196">
    <property type="entry name" value="Mannitol_dehydrog"/>
    <property type="match status" value="1"/>
</dbReference>
<dbReference type="NCBIfam" id="NF002649">
    <property type="entry name" value="PRK02318.2-1"/>
    <property type="match status" value="1"/>
</dbReference>
<dbReference type="InterPro" id="IPR036291">
    <property type="entry name" value="NAD(P)-bd_dom_sf"/>
</dbReference>
<evidence type="ECO:0000256" key="4">
    <source>
        <dbReference type="ARBA" id="ARBA00023002"/>
    </source>
</evidence>
<dbReference type="PANTHER" id="PTHR30524">
    <property type="entry name" value="MANNITOL-1-PHOSPHATE 5-DEHYDROGENASE"/>
    <property type="match status" value="1"/>
</dbReference>
<evidence type="ECO:0000256" key="3">
    <source>
        <dbReference type="ARBA" id="ARBA00016219"/>
    </source>
</evidence>
<dbReference type="SUPFAM" id="SSF48179">
    <property type="entry name" value="6-phosphogluconate dehydrogenase C-terminal domain-like"/>
    <property type="match status" value="1"/>
</dbReference>
<accession>A0A7X0RTJ4</accession>
<dbReference type="PANTHER" id="PTHR30524:SF0">
    <property type="entry name" value="ALTRONATE OXIDOREDUCTASE-RELATED"/>
    <property type="match status" value="1"/>
</dbReference>
<dbReference type="InterPro" id="IPR000669">
    <property type="entry name" value="Mannitol_DH"/>
</dbReference>
<dbReference type="EC" id="1.1.1.17" evidence="2 7"/>
<comment type="catalytic activity">
    <reaction evidence="6 7">
        <text>D-mannitol 1-phosphate + NAD(+) = beta-D-fructose 6-phosphate + NADH + H(+)</text>
        <dbReference type="Rhea" id="RHEA:19661"/>
        <dbReference type="ChEBI" id="CHEBI:15378"/>
        <dbReference type="ChEBI" id="CHEBI:57540"/>
        <dbReference type="ChEBI" id="CHEBI:57634"/>
        <dbReference type="ChEBI" id="CHEBI:57945"/>
        <dbReference type="ChEBI" id="CHEBI:61381"/>
        <dbReference type="EC" id="1.1.1.17"/>
    </reaction>
</comment>
<dbReference type="RefSeq" id="WP_185143390.1">
    <property type="nucleotide sequence ID" value="NZ_JACJVP010000024.1"/>
</dbReference>
<sequence length="407" mass="43864">MKAVHFGAGNIGLGFIGLLLSRAGYELRFVDVSEERVSLLNERGAYRVTLANEEAETTTVSGVSAIHGRETERVARAIAEADLVTTAVGLTALPYIAESIAKGIELRLGGASGAGAAGVAPLAVIACENAIGGSTALKQHVYGYLSPALQERAAGRIAFPDAAVDRIVPLQQHEDPLQVTVEPFYEWVVDRSALPEGYPLLDGVHYVDRLGPYIERKLFTVNTGHCSAAYHGYLKGYATIQEAMRDEEIVALVRGVLGETGAVLVRQYGFDETEHGHYIDQIIERFRNPYLTDEVVRVGRSPIRKLAANDRLVRPAMLAQELGIGTAGLTGAMAAALRFDYADDPEAAELQRSLREQGLSETLVRYTGIPAGHPLHDAVTLAYEALGRLHPETGASALPHKPERHDA</sequence>
<feature type="domain" description="Mannitol dehydrogenase N-terminal" evidence="8">
    <location>
        <begin position="1"/>
        <end position="201"/>
    </location>
</feature>
<dbReference type="InterPro" id="IPR013328">
    <property type="entry name" value="6PGD_dom2"/>
</dbReference>
<dbReference type="GO" id="GO:0008926">
    <property type="term" value="F:mannitol-1-phosphate 5-dehydrogenase activity"/>
    <property type="evidence" value="ECO:0007669"/>
    <property type="project" value="UniProtKB-UniRule"/>
</dbReference>
<evidence type="ECO:0000256" key="6">
    <source>
        <dbReference type="ARBA" id="ARBA00048615"/>
    </source>
</evidence>
<feature type="domain" description="Mannitol dehydrogenase C-terminal" evidence="9">
    <location>
        <begin position="210"/>
        <end position="351"/>
    </location>
</feature>
<dbReference type="AlphaFoldDB" id="A0A7X0RTJ4"/>
<dbReference type="EMBL" id="JACJVP010000024">
    <property type="protein sequence ID" value="MBB6671914.1"/>
    <property type="molecule type" value="Genomic_DNA"/>
</dbReference>